<protein>
    <submittedName>
        <fullName evidence="1">Uncharacterized protein</fullName>
    </submittedName>
</protein>
<accession>A0A644T0I9</accession>
<evidence type="ECO:0000313" key="1">
    <source>
        <dbReference type="EMBL" id="MPL59652.1"/>
    </source>
</evidence>
<proteinExistence type="predicted"/>
<gene>
    <name evidence="1" type="ORF">SDC9_05207</name>
</gene>
<sequence length="151" mass="16939">MKRAHAVSRNAIKTIFLISFVALCATSVFGDFLWFKIRNPHSDVAHLLDRRLADEEKALVDITMAFYAVKYGYAKDGSPLKDAHKKMSDEEYKNAVSQAAKVCDSDAAKGFYRMGKAGEKLLKAIIQTIEDAAKATGEWIEKKSDEFDKKK</sequence>
<reference evidence="1" key="1">
    <citation type="submission" date="2019-08" db="EMBL/GenBank/DDBJ databases">
        <authorList>
            <person name="Kucharzyk K."/>
            <person name="Murdoch R.W."/>
            <person name="Higgins S."/>
            <person name="Loffler F."/>
        </authorList>
    </citation>
    <scope>NUCLEOTIDE SEQUENCE</scope>
</reference>
<dbReference type="AlphaFoldDB" id="A0A644T0I9"/>
<comment type="caution">
    <text evidence="1">The sequence shown here is derived from an EMBL/GenBank/DDBJ whole genome shotgun (WGS) entry which is preliminary data.</text>
</comment>
<name>A0A644T0I9_9ZZZZ</name>
<organism evidence="1">
    <name type="scientific">bioreactor metagenome</name>
    <dbReference type="NCBI Taxonomy" id="1076179"/>
    <lineage>
        <taxon>unclassified sequences</taxon>
        <taxon>metagenomes</taxon>
        <taxon>ecological metagenomes</taxon>
    </lineage>
</organism>
<dbReference type="EMBL" id="VSSQ01000010">
    <property type="protein sequence ID" value="MPL59652.1"/>
    <property type="molecule type" value="Genomic_DNA"/>
</dbReference>